<feature type="compositionally biased region" description="Basic and acidic residues" evidence="1">
    <location>
        <begin position="25"/>
        <end position="35"/>
    </location>
</feature>
<sequence>MDAGRSPPSHGHQISRRPPVSYPTTHREPGQHEGPLDLGVRRRRGPHQVPSQDSAGSDDRPGHCPRNSRRSPRVGILPGRHPISQRRSRRPNHHGHRHGVDEINQPGNPQGRRNPPLRVLHPLPRRLLAVRATTSPRSTPSARRLRPRRPAALLGRSQRRHKDPGLGSANRPRHRRPPSGQIRQQRPQGRRTARILPTQGHHPAAAGVP</sequence>
<proteinExistence type="predicted"/>
<dbReference type="EMBL" id="HBUE01074750">
    <property type="protein sequence ID" value="CAG6474446.1"/>
    <property type="molecule type" value="Transcribed_RNA"/>
</dbReference>
<name>A0A8D8FK84_CULPI</name>
<protein>
    <submittedName>
        <fullName evidence="2">(northern house mosquito) hypothetical protein</fullName>
    </submittedName>
</protein>
<evidence type="ECO:0000256" key="1">
    <source>
        <dbReference type="SAM" id="MobiDB-lite"/>
    </source>
</evidence>
<feature type="compositionally biased region" description="Basic residues" evidence="1">
    <location>
        <begin position="83"/>
        <end position="97"/>
    </location>
</feature>
<evidence type="ECO:0000313" key="2">
    <source>
        <dbReference type="EMBL" id="CAG6474446.1"/>
    </source>
</evidence>
<feature type="compositionally biased region" description="Low complexity" evidence="1">
    <location>
        <begin position="112"/>
        <end position="142"/>
    </location>
</feature>
<reference evidence="2" key="1">
    <citation type="submission" date="2021-05" db="EMBL/GenBank/DDBJ databases">
        <authorList>
            <person name="Alioto T."/>
            <person name="Alioto T."/>
            <person name="Gomez Garrido J."/>
        </authorList>
    </citation>
    <scope>NUCLEOTIDE SEQUENCE</scope>
</reference>
<feature type="compositionally biased region" description="Low complexity" evidence="1">
    <location>
        <begin position="178"/>
        <end position="187"/>
    </location>
</feature>
<dbReference type="AlphaFoldDB" id="A0A8D8FK84"/>
<feature type="region of interest" description="Disordered" evidence="1">
    <location>
        <begin position="1"/>
        <end position="209"/>
    </location>
</feature>
<accession>A0A8D8FK84</accession>
<organism evidence="2">
    <name type="scientific">Culex pipiens</name>
    <name type="common">House mosquito</name>
    <dbReference type="NCBI Taxonomy" id="7175"/>
    <lineage>
        <taxon>Eukaryota</taxon>
        <taxon>Metazoa</taxon>
        <taxon>Ecdysozoa</taxon>
        <taxon>Arthropoda</taxon>
        <taxon>Hexapoda</taxon>
        <taxon>Insecta</taxon>
        <taxon>Pterygota</taxon>
        <taxon>Neoptera</taxon>
        <taxon>Endopterygota</taxon>
        <taxon>Diptera</taxon>
        <taxon>Nematocera</taxon>
        <taxon>Culicoidea</taxon>
        <taxon>Culicidae</taxon>
        <taxon>Culicinae</taxon>
        <taxon>Culicini</taxon>
        <taxon>Culex</taxon>
        <taxon>Culex</taxon>
    </lineage>
</organism>